<accession>A0A140PTI7</accession>
<reference evidence="1 2" key="1">
    <citation type="submission" date="2013-11" db="EMBL/GenBank/DDBJ databases">
        <title>The Genome Sequence of Fusobacterium sp. 7_1.</title>
        <authorList>
            <consortium name="The Broad Institute Genome Sequencing Platform"/>
            <person name="Earl A."/>
            <person name="Ward D."/>
            <person name="Feldgarden M."/>
            <person name="Gevers D."/>
            <person name="Strauss J."/>
            <person name="Ambrose C.E."/>
            <person name="Allen-Vercoe E."/>
            <person name="Walker B."/>
            <person name="Young S.K."/>
            <person name="Zeng Q."/>
            <person name="Gargeya S."/>
            <person name="Fitzgerald M."/>
            <person name="Haas B."/>
            <person name="Abouelleil A."/>
            <person name="Alvarado L."/>
            <person name="Arachchi H.M."/>
            <person name="Berlin A.M."/>
            <person name="Chapman S.B."/>
            <person name="Goldberg J."/>
            <person name="Griggs A."/>
            <person name="Gujja S."/>
            <person name="Hansen M."/>
            <person name="Howarth C."/>
            <person name="Imamovic A."/>
            <person name="Larimer J."/>
            <person name="McCowen C."/>
            <person name="Montmayeur A."/>
            <person name="Murphy C."/>
            <person name="Neiman D."/>
            <person name="Pearson M."/>
            <person name="Priest M."/>
            <person name="Roberts A."/>
            <person name="Saif S."/>
            <person name="Shea T."/>
            <person name="Sisk P."/>
            <person name="Sykes S."/>
            <person name="Wortman J."/>
            <person name="Nusbaum C."/>
            <person name="Birren B."/>
        </authorList>
    </citation>
    <scope>NUCLEOTIDE SEQUENCE [LARGE SCALE GENOMIC DNA]</scope>
    <source>
        <strain evidence="1 2">7_1</strain>
    </source>
</reference>
<evidence type="ECO:0000313" key="2">
    <source>
        <dbReference type="Proteomes" id="UP000002799"/>
    </source>
</evidence>
<dbReference type="KEGG" id="fne:FSDG_01362"/>
<organism evidence="1">
    <name type="scientific">Fusobacterium animalis 7_1</name>
    <dbReference type="NCBI Taxonomy" id="457405"/>
    <lineage>
        <taxon>Bacteria</taxon>
        <taxon>Fusobacteriati</taxon>
        <taxon>Fusobacteriota</taxon>
        <taxon>Fusobacteriia</taxon>
        <taxon>Fusobacteriales</taxon>
        <taxon>Fusobacteriaceae</taxon>
        <taxon>Fusobacterium</taxon>
    </lineage>
</organism>
<dbReference type="AlphaFoldDB" id="A0A140PTI7"/>
<gene>
    <name evidence="1" type="ORF">FSDG_01362</name>
</gene>
<dbReference type="eggNOG" id="ENOG5033EF3">
    <property type="taxonomic scope" value="Bacteria"/>
</dbReference>
<dbReference type="HOGENOM" id="CLU_131411_0_0_0"/>
<protein>
    <submittedName>
        <fullName evidence="1">Uncharacterized protein</fullName>
    </submittedName>
</protein>
<proteinExistence type="predicted"/>
<dbReference type="EMBL" id="CP007062">
    <property type="protein sequence ID" value="EEO42803.1"/>
    <property type="molecule type" value="Genomic_DNA"/>
</dbReference>
<dbReference type="RefSeq" id="WP_008701565.1">
    <property type="nucleotide sequence ID" value="NZ_AKBT01000001.1"/>
</dbReference>
<evidence type="ECO:0000313" key="1">
    <source>
        <dbReference type="EMBL" id="EEO42803.1"/>
    </source>
</evidence>
<sequence length="189" mass="22360">MCKSNVDVYHANDRLKVENFLKTNELIISKDTNWLGSGMYFWDNLSNAKYWKNEKLRKNETIDIKIIKGKIFLEKLLDLTDEETVKKIDKTWDIISKDSEIKKMEIKKIELGRKLDIIFDFYKNISERTSKIFDYNVIKCLGNYRKNLMKNLDLFSESNLILSNKIIYSVKENSCMSKFEIIDEGGKNE</sequence>
<name>A0A140PTI7_9FUSO</name>
<dbReference type="Proteomes" id="UP000002799">
    <property type="component" value="Chromosome"/>
</dbReference>